<evidence type="ECO:0000256" key="3">
    <source>
        <dbReference type="ARBA" id="ARBA00018804"/>
    </source>
</evidence>
<keyword evidence="9" id="KW-1185">Reference proteome</keyword>
<comment type="similarity">
    <text evidence="2">Belongs to the ataxin-10 family.</text>
</comment>
<reference evidence="8" key="2">
    <citation type="submission" date="2025-09" db="UniProtKB">
        <authorList>
            <consortium name="Ensembl"/>
        </authorList>
    </citation>
    <scope>IDENTIFICATION</scope>
</reference>
<comment type="function">
    <text evidence="6">May play a role in the regulation of cytokinesis. May play a role in signaling by stimulating protein glycosylation. Induces neuritogenesis by activating the Ras-MAP kinase pathway and is necessary for the survival of cerebellar neurons. Does not appear to play a major role in ciliogenesis.</text>
</comment>
<dbReference type="Proteomes" id="UP000694569">
    <property type="component" value="Unplaced"/>
</dbReference>
<dbReference type="Ensembl" id="ENSLLET00000024164.1">
    <property type="protein sequence ID" value="ENSLLEP00000023286.1"/>
    <property type="gene ID" value="ENSLLEG00000014512.1"/>
</dbReference>
<organism evidence="8 9">
    <name type="scientific">Leptobrachium leishanense</name>
    <name type="common">Leishan spiny toad</name>
    <dbReference type="NCBI Taxonomy" id="445787"/>
    <lineage>
        <taxon>Eukaryota</taxon>
        <taxon>Metazoa</taxon>
        <taxon>Chordata</taxon>
        <taxon>Craniata</taxon>
        <taxon>Vertebrata</taxon>
        <taxon>Euteleostomi</taxon>
        <taxon>Amphibia</taxon>
        <taxon>Batrachia</taxon>
        <taxon>Anura</taxon>
        <taxon>Pelobatoidea</taxon>
        <taxon>Megophryidae</taxon>
        <taxon>Leptobrachium</taxon>
    </lineage>
</organism>
<reference evidence="8" key="1">
    <citation type="submission" date="2025-08" db="UniProtKB">
        <authorList>
            <consortium name="Ensembl"/>
        </authorList>
    </citation>
    <scope>IDENTIFICATION</scope>
</reference>
<dbReference type="InterPro" id="IPR051374">
    <property type="entry name" value="Ataxin-10/CTR86_families"/>
</dbReference>
<dbReference type="Pfam" id="PF09759">
    <property type="entry name" value="Atx10homo_assoc"/>
    <property type="match status" value="1"/>
</dbReference>
<comment type="subcellular location">
    <subcellularLocation>
        <location evidence="1">Midbody</location>
    </subcellularLocation>
</comment>
<dbReference type="Gene3D" id="1.25.10.10">
    <property type="entry name" value="Leucine-rich Repeat Variant"/>
    <property type="match status" value="1"/>
</dbReference>
<dbReference type="GeneTree" id="ENSGT00390000010377"/>
<evidence type="ECO:0000256" key="6">
    <source>
        <dbReference type="ARBA" id="ARBA00045173"/>
    </source>
</evidence>
<dbReference type="PANTHER" id="PTHR13255:SF0">
    <property type="entry name" value="ATAXIN-10"/>
    <property type="match status" value="1"/>
</dbReference>
<evidence type="ECO:0000256" key="2">
    <source>
        <dbReference type="ARBA" id="ARBA00008384"/>
    </source>
</evidence>
<dbReference type="PANTHER" id="PTHR13255">
    <property type="entry name" value="ATAXIN-10"/>
    <property type="match status" value="1"/>
</dbReference>
<sequence>MFPVFEERLRALCPQPEPHQVGFLLKLATAFTSCLFIRDGLTIRGGGEIQENTFRPMLRVLQRASREVQSLGSGSDELESWFQLAAECFRCLRNACVRCARNQSLIRWDFSLKLLNFLFFSFLSPPPPALRCGLQFLGNAAAGNPDSQNSIWTRAFPELFLNCLKSRDDKVSAYGAMVFFTCLSEDKMPDLQDELDVALSVITGYQNDPEAEWLHLIVTGHLLKCPQLVKAMYLKQTHQERITMLEIISARFNEQDPVSSEESSSLRQIGEFISECFQSQCRAVLKLAAPGEGDDDTEALVVVRLLDVLCEMTSNNDYLSCLQSQSSLLEGLIDILRLTHLAGKQAKNIFTSVHTATLGSELTHAVVGFKAQLIRMIGNLCYKHKDNQEKVGEQNLDGIPLILDNCSIDDNNPFLNQWTVYAIRNLTENNERNQELIASMERQGLADTSVLKSMGYDVEERDGKLVLKSTRKS</sequence>
<keyword evidence="4" id="KW-0132">Cell division</keyword>
<accession>A0A8C5PIE3</accession>
<evidence type="ECO:0000259" key="7">
    <source>
        <dbReference type="Pfam" id="PF09759"/>
    </source>
</evidence>
<evidence type="ECO:0000256" key="1">
    <source>
        <dbReference type="ARBA" id="ARBA00004214"/>
    </source>
</evidence>
<gene>
    <name evidence="8" type="primary">ATXN10</name>
</gene>
<dbReference type="GO" id="GO:0051301">
    <property type="term" value="P:cell division"/>
    <property type="evidence" value="ECO:0007669"/>
    <property type="project" value="UniProtKB-KW"/>
</dbReference>
<dbReference type="InterPro" id="IPR011989">
    <property type="entry name" value="ARM-like"/>
</dbReference>
<keyword evidence="5" id="KW-0131">Cell cycle</keyword>
<dbReference type="AlphaFoldDB" id="A0A8C5PIE3"/>
<protein>
    <recommendedName>
        <fullName evidence="3">Ataxin-10</fullName>
    </recommendedName>
</protein>
<feature type="domain" description="Ataxin-10" evidence="7">
    <location>
        <begin position="369"/>
        <end position="467"/>
    </location>
</feature>
<evidence type="ECO:0000256" key="4">
    <source>
        <dbReference type="ARBA" id="ARBA00022618"/>
    </source>
</evidence>
<dbReference type="GO" id="GO:0030496">
    <property type="term" value="C:midbody"/>
    <property type="evidence" value="ECO:0007669"/>
    <property type="project" value="UniProtKB-SubCell"/>
</dbReference>
<dbReference type="GO" id="GO:0031175">
    <property type="term" value="P:neuron projection development"/>
    <property type="evidence" value="ECO:0007669"/>
    <property type="project" value="TreeGrafter"/>
</dbReference>
<dbReference type="InterPro" id="IPR016024">
    <property type="entry name" value="ARM-type_fold"/>
</dbReference>
<evidence type="ECO:0000313" key="8">
    <source>
        <dbReference type="Ensembl" id="ENSLLEP00000023286.1"/>
    </source>
</evidence>
<dbReference type="OrthoDB" id="10063914at2759"/>
<evidence type="ECO:0000313" key="9">
    <source>
        <dbReference type="Proteomes" id="UP000694569"/>
    </source>
</evidence>
<dbReference type="InterPro" id="IPR019156">
    <property type="entry name" value="Ataxin-10_domain"/>
</dbReference>
<proteinExistence type="inferred from homology"/>
<dbReference type="GO" id="GO:0005829">
    <property type="term" value="C:cytosol"/>
    <property type="evidence" value="ECO:0007669"/>
    <property type="project" value="TreeGrafter"/>
</dbReference>
<dbReference type="SUPFAM" id="SSF48371">
    <property type="entry name" value="ARM repeat"/>
    <property type="match status" value="1"/>
</dbReference>
<evidence type="ECO:0000256" key="5">
    <source>
        <dbReference type="ARBA" id="ARBA00023306"/>
    </source>
</evidence>
<name>A0A8C5PIE3_9ANUR</name>